<dbReference type="InterPro" id="IPR040356">
    <property type="entry name" value="SPEAR"/>
</dbReference>
<dbReference type="Proteomes" id="UP001085076">
    <property type="component" value="Miscellaneous, Linkage group lg01"/>
</dbReference>
<evidence type="ECO:0000256" key="2">
    <source>
        <dbReference type="ARBA" id="ARBA00023015"/>
    </source>
</evidence>
<keyword evidence="3" id="KW-0804">Transcription</keyword>
<gene>
    <name evidence="4" type="ORF">J5N97_007719</name>
</gene>
<protein>
    <submittedName>
        <fullName evidence="4">Uncharacterized protein</fullName>
    </submittedName>
</protein>
<comment type="caution">
    <text evidence="4">The sequence shown here is derived from an EMBL/GenBank/DDBJ whole genome shotgun (WGS) entry which is preliminary data.</text>
</comment>
<dbReference type="GO" id="GO:0003700">
    <property type="term" value="F:DNA-binding transcription factor activity"/>
    <property type="evidence" value="ECO:0007669"/>
    <property type="project" value="InterPro"/>
</dbReference>
<dbReference type="PANTHER" id="PTHR33388:SF1">
    <property type="entry name" value="PROTEIN SPEAR2"/>
    <property type="match status" value="1"/>
</dbReference>
<evidence type="ECO:0000256" key="3">
    <source>
        <dbReference type="ARBA" id="ARBA00023163"/>
    </source>
</evidence>
<evidence type="ECO:0000256" key="1">
    <source>
        <dbReference type="ARBA" id="ARBA00022491"/>
    </source>
</evidence>
<accession>A0A9D5DE16</accession>
<dbReference type="AlphaFoldDB" id="A0A9D5DE16"/>
<organism evidence="4 5">
    <name type="scientific">Dioscorea zingiberensis</name>
    <dbReference type="NCBI Taxonomy" id="325984"/>
    <lineage>
        <taxon>Eukaryota</taxon>
        <taxon>Viridiplantae</taxon>
        <taxon>Streptophyta</taxon>
        <taxon>Embryophyta</taxon>
        <taxon>Tracheophyta</taxon>
        <taxon>Spermatophyta</taxon>
        <taxon>Magnoliopsida</taxon>
        <taxon>Liliopsida</taxon>
        <taxon>Dioscoreales</taxon>
        <taxon>Dioscoreaceae</taxon>
        <taxon>Dioscorea</taxon>
    </lineage>
</organism>
<evidence type="ECO:0000313" key="5">
    <source>
        <dbReference type="Proteomes" id="UP001085076"/>
    </source>
</evidence>
<evidence type="ECO:0000313" key="4">
    <source>
        <dbReference type="EMBL" id="KAJ0989363.1"/>
    </source>
</evidence>
<sequence>MSKSLTPSSSGVHLQMEPPSNQSYCSNYSAVISSWPEEDRNLVEMVGMKRPCPFRLENLSSSHSSYPCKLSPFVTARREGSISMSKKENGAADGGFLTLGPSLAPSVPKSKQFMAISTTKYSENDELNLLPYQGNAAADVDDDAFNSSFGSSGRSPPYYAFFPVGTDSQKVMSGEKRGEVLDGIDLNLKL</sequence>
<dbReference type="EMBL" id="JAGGNH010000001">
    <property type="protein sequence ID" value="KAJ0989363.1"/>
    <property type="molecule type" value="Genomic_DNA"/>
</dbReference>
<reference evidence="4" key="1">
    <citation type="submission" date="2021-03" db="EMBL/GenBank/DDBJ databases">
        <authorList>
            <person name="Li Z."/>
            <person name="Yang C."/>
        </authorList>
    </citation>
    <scope>NUCLEOTIDE SEQUENCE</scope>
    <source>
        <strain evidence="4">Dzin_1.0</strain>
        <tissue evidence="4">Leaf</tissue>
    </source>
</reference>
<keyword evidence="2" id="KW-0805">Transcription regulation</keyword>
<name>A0A9D5DE16_9LILI</name>
<dbReference type="OrthoDB" id="1926221at2759"/>
<keyword evidence="5" id="KW-1185">Reference proteome</keyword>
<keyword evidence="1" id="KW-0678">Repressor</keyword>
<dbReference type="PANTHER" id="PTHR33388">
    <property type="entry name" value="OS01G0212500 PROTEIN"/>
    <property type="match status" value="1"/>
</dbReference>
<proteinExistence type="predicted"/>
<reference evidence="4" key="2">
    <citation type="journal article" date="2022" name="Hortic Res">
        <title>The genome of Dioscorea zingiberensis sheds light on the biosynthesis, origin and evolution of the medicinally important diosgenin saponins.</title>
        <authorList>
            <person name="Li Y."/>
            <person name="Tan C."/>
            <person name="Li Z."/>
            <person name="Guo J."/>
            <person name="Li S."/>
            <person name="Chen X."/>
            <person name="Wang C."/>
            <person name="Dai X."/>
            <person name="Yang H."/>
            <person name="Song W."/>
            <person name="Hou L."/>
            <person name="Xu J."/>
            <person name="Tong Z."/>
            <person name="Xu A."/>
            <person name="Yuan X."/>
            <person name="Wang W."/>
            <person name="Yang Q."/>
            <person name="Chen L."/>
            <person name="Sun Z."/>
            <person name="Wang K."/>
            <person name="Pan B."/>
            <person name="Chen J."/>
            <person name="Bao Y."/>
            <person name="Liu F."/>
            <person name="Qi X."/>
            <person name="Gang D.R."/>
            <person name="Wen J."/>
            <person name="Li J."/>
        </authorList>
    </citation>
    <scope>NUCLEOTIDE SEQUENCE</scope>
    <source>
        <strain evidence="4">Dzin_1.0</strain>
    </source>
</reference>